<dbReference type="EMBL" id="CM000147">
    <property type="protein sequence ID" value="EAZ15076.1"/>
    <property type="molecule type" value="Genomic_DNA"/>
</dbReference>
<proteinExistence type="predicted"/>
<feature type="compositionally biased region" description="Basic and acidic residues" evidence="1">
    <location>
        <begin position="111"/>
        <end position="123"/>
    </location>
</feature>
<protein>
    <submittedName>
        <fullName evidence="2">Uncharacterized protein</fullName>
    </submittedName>
</protein>
<feature type="compositionally biased region" description="Pro residues" evidence="1">
    <location>
        <begin position="21"/>
        <end position="31"/>
    </location>
</feature>
<accession>A0A8J8XGG2</accession>
<dbReference type="AlphaFoldDB" id="A0A8J8XGG2"/>
<name>A0A8J8XGG2_ORYSJ</name>
<feature type="compositionally biased region" description="Low complexity" evidence="1">
    <location>
        <begin position="45"/>
        <end position="58"/>
    </location>
</feature>
<dbReference type="Proteomes" id="UP000007752">
    <property type="component" value="Chromosome 10"/>
</dbReference>
<feature type="region of interest" description="Disordered" evidence="1">
    <location>
        <begin position="1"/>
        <end position="65"/>
    </location>
</feature>
<evidence type="ECO:0000313" key="2">
    <source>
        <dbReference type="EMBL" id="EAZ15076.1"/>
    </source>
</evidence>
<sequence>MEAVTDNRGQAARRRHVGMEMPPPSGNPPMPFVKQIGRYDGALEPTRSPPSIRSSGIRRPGDHRWPEMEANVTDRAASSPNRAAALPDLVILRLLDGSPARPSLSQASAYPERKRMGMEREKS</sequence>
<evidence type="ECO:0000256" key="1">
    <source>
        <dbReference type="SAM" id="MobiDB-lite"/>
    </source>
</evidence>
<organism evidence="2">
    <name type="scientific">Oryza sativa subsp. japonica</name>
    <name type="common">Rice</name>
    <dbReference type="NCBI Taxonomy" id="39947"/>
    <lineage>
        <taxon>Eukaryota</taxon>
        <taxon>Viridiplantae</taxon>
        <taxon>Streptophyta</taxon>
        <taxon>Embryophyta</taxon>
        <taxon>Tracheophyta</taxon>
        <taxon>Spermatophyta</taxon>
        <taxon>Magnoliopsida</taxon>
        <taxon>Liliopsida</taxon>
        <taxon>Poales</taxon>
        <taxon>Poaceae</taxon>
        <taxon>BOP clade</taxon>
        <taxon>Oryzoideae</taxon>
        <taxon>Oryzeae</taxon>
        <taxon>Oryzinae</taxon>
        <taxon>Oryza</taxon>
        <taxon>Oryza sativa</taxon>
    </lineage>
</organism>
<reference evidence="2" key="1">
    <citation type="journal article" date="2005" name="PLoS Biol.">
        <title>The genomes of Oryza sativa: a history of duplications.</title>
        <authorList>
            <person name="Yu J."/>
            <person name="Wang J."/>
            <person name="Lin W."/>
            <person name="Li S."/>
            <person name="Li H."/>
            <person name="Zhou J."/>
            <person name="Ni P."/>
            <person name="Dong W."/>
            <person name="Hu S."/>
            <person name="Zeng C."/>
            <person name="Zhang J."/>
            <person name="Zhang Y."/>
            <person name="Li R."/>
            <person name="Xu Z."/>
            <person name="Li S."/>
            <person name="Li X."/>
            <person name="Zheng H."/>
            <person name="Cong L."/>
            <person name="Lin L."/>
            <person name="Yin J."/>
            <person name="Geng J."/>
            <person name="Li G."/>
            <person name="Shi J."/>
            <person name="Liu J."/>
            <person name="Lv H."/>
            <person name="Li J."/>
            <person name="Wang J."/>
            <person name="Deng Y."/>
            <person name="Ran L."/>
            <person name="Shi X."/>
            <person name="Wang X."/>
            <person name="Wu Q."/>
            <person name="Li C."/>
            <person name="Ren X."/>
            <person name="Wang J."/>
            <person name="Wang X."/>
            <person name="Li D."/>
            <person name="Liu D."/>
            <person name="Zhang X."/>
            <person name="Ji Z."/>
            <person name="Zhao W."/>
            <person name="Sun Y."/>
            <person name="Zhang Z."/>
            <person name="Bao J."/>
            <person name="Han Y."/>
            <person name="Dong L."/>
            <person name="Ji J."/>
            <person name="Chen P."/>
            <person name="Wu S."/>
            <person name="Liu J."/>
            <person name="Xiao Y."/>
            <person name="Bu D."/>
            <person name="Tan J."/>
            <person name="Yang L."/>
            <person name="Ye C."/>
            <person name="Zhang J."/>
            <person name="Xu J."/>
            <person name="Zhou Y."/>
            <person name="Yu Y."/>
            <person name="Zhang B."/>
            <person name="Zhuang S."/>
            <person name="Wei H."/>
            <person name="Liu B."/>
            <person name="Lei M."/>
            <person name="Yu H."/>
            <person name="Li Y."/>
            <person name="Xu H."/>
            <person name="Wei S."/>
            <person name="He X."/>
            <person name="Fang L."/>
            <person name="Zhang Z."/>
            <person name="Zhang Y."/>
            <person name="Huang X."/>
            <person name="Su Z."/>
            <person name="Tong W."/>
            <person name="Li J."/>
            <person name="Tong Z."/>
            <person name="Li S."/>
            <person name="Ye J."/>
            <person name="Wang L."/>
            <person name="Fang L."/>
            <person name="Lei T."/>
            <person name="Chen C."/>
            <person name="Chen H."/>
            <person name="Xu Z."/>
            <person name="Li H."/>
            <person name="Huang H."/>
            <person name="Zhang F."/>
            <person name="Xu H."/>
            <person name="Li N."/>
            <person name="Zhao C."/>
            <person name="Li S."/>
            <person name="Dong L."/>
            <person name="Huang Y."/>
            <person name="Li L."/>
            <person name="Xi Y."/>
            <person name="Qi Q."/>
            <person name="Li W."/>
            <person name="Zhang B."/>
            <person name="Hu W."/>
            <person name="Zhang Y."/>
            <person name="Tian X."/>
            <person name="Jiao Y."/>
            <person name="Liang X."/>
            <person name="Jin J."/>
            <person name="Gao L."/>
            <person name="Zheng W."/>
            <person name="Hao B."/>
            <person name="Liu S."/>
            <person name="Wang W."/>
            <person name="Yuan L."/>
            <person name="Cao M."/>
            <person name="McDermott J."/>
            <person name="Samudrala R."/>
            <person name="Wang J."/>
            <person name="Wong G.K."/>
            <person name="Yang H."/>
        </authorList>
    </citation>
    <scope>NUCLEOTIDE SEQUENCE [LARGE SCALE GENOMIC DNA]</scope>
</reference>
<reference evidence="2" key="2">
    <citation type="submission" date="2008-12" db="EMBL/GenBank/DDBJ databases">
        <title>Improved gene annotation of the rice (Oryza sativa) genomes.</title>
        <authorList>
            <person name="Wang J."/>
            <person name="Li R."/>
            <person name="Fan W."/>
            <person name="Huang Q."/>
            <person name="Zhang J."/>
            <person name="Zhou Y."/>
            <person name="Hu Y."/>
            <person name="Zi S."/>
            <person name="Li J."/>
            <person name="Ni P."/>
            <person name="Zheng H."/>
            <person name="Zhang Y."/>
            <person name="Zhao M."/>
            <person name="Hao Q."/>
            <person name="McDermott J."/>
            <person name="Samudrala R."/>
            <person name="Kristiansen K."/>
            <person name="Wong G.K.-S."/>
        </authorList>
    </citation>
    <scope>NUCLEOTIDE SEQUENCE</scope>
</reference>
<gene>
    <name evidence="2" type="ORF">OsJ_30486</name>
</gene>
<feature type="region of interest" description="Disordered" evidence="1">
    <location>
        <begin position="96"/>
        <end position="123"/>
    </location>
</feature>